<comment type="caution">
    <text evidence="7">The sequence shown here is derived from an EMBL/GenBank/DDBJ whole genome shotgun (WGS) entry which is preliminary data.</text>
</comment>
<dbReference type="GO" id="GO:0046983">
    <property type="term" value="F:protein dimerization activity"/>
    <property type="evidence" value="ECO:0007669"/>
    <property type="project" value="InterPro"/>
</dbReference>
<dbReference type="InterPro" id="IPR012337">
    <property type="entry name" value="RNaseH-like_sf"/>
</dbReference>
<protein>
    <submittedName>
        <fullName evidence="7">HAT family C-terminal dimerization region</fullName>
    </submittedName>
</protein>
<proteinExistence type="predicted"/>
<evidence type="ECO:0000256" key="2">
    <source>
        <dbReference type="ARBA" id="ARBA00022723"/>
    </source>
</evidence>
<dbReference type="Proteomes" id="UP000704712">
    <property type="component" value="Unassembled WGS sequence"/>
</dbReference>
<dbReference type="GO" id="GO:0008270">
    <property type="term" value="F:zinc ion binding"/>
    <property type="evidence" value="ECO:0007669"/>
    <property type="project" value="UniProtKB-KW"/>
</dbReference>
<comment type="subcellular location">
    <subcellularLocation>
        <location evidence="1">Nucleus</location>
    </subcellularLocation>
</comment>
<accession>A0A8S9TW61</accession>
<dbReference type="PANTHER" id="PTHR46481:SF10">
    <property type="entry name" value="ZINC FINGER BED DOMAIN-CONTAINING PROTEIN 39"/>
    <property type="match status" value="1"/>
</dbReference>
<keyword evidence="2" id="KW-0479">Metal-binding</keyword>
<dbReference type="InterPro" id="IPR008906">
    <property type="entry name" value="HATC_C_dom"/>
</dbReference>
<organism evidence="7 8">
    <name type="scientific">Phytophthora infestans</name>
    <name type="common">Potato late blight agent</name>
    <name type="synonym">Botrytis infestans</name>
    <dbReference type="NCBI Taxonomy" id="4787"/>
    <lineage>
        <taxon>Eukaryota</taxon>
        <taxon>Sar</taxon>
        <taxon>Stramenopiles</taxon>
        <taxon>Oomycota</taxon>
        <taxon>Peronosporomycetes</taxon>
        <taxon>Peronosporales</taxon>
        <taxon>Peronosporaceae</taxon>
        <taxon>Phytophthora</taxon>
    </lineage>
</organism>
<evidence type="ECO:0000256" key="3">
    <source>
        <dbReference type="ARBA" id="ARBA00022771"/>
    </source>
</evidence>
<dbReference type="PANTHER" id="PTHR46481">
    <property type="entry name" value="ZINC FINGER BED DOMAIN-CONTAINING PROTEIN 4"/>
    <property type="match status" value="1"/>
</dbReference>
<evidence type="ECO:0000256" key="5">
    <source>
        <dbReference type="ARBA" id="ARBA00023242"/>
    </source>
</evidence>
<keyword evidence="4" id="KW-0862">Zinc</keyword>
<evidence type="ECO:0000256" key="4">
    <source>
        <dbReference type="ARBA" id="ARBA00022833"/>
    </source>
</evidence>
<evidence type="ECO:0000313" key="7">
    <source>
        <dbReference type="EMBL" id="KAF4132273.1"/>
    </source>
</evidence>
<reference evidence="7" key="1">
    <citation type="submission" date="2020-03" db="EMBL/GenBank/DDBJ databases">
        <title>Hybrid Assembly of Korean Phytophthora infestans isolates.</title>
        <authorList>
            <person name="Prokchorchik M."/>
            <person name="Lee Y."/>
            <person name="Seo J."/>
            <person name="Cho J.-H."/>
            <person name="Park Y.-E."/>
            <person name="Jang D.-C."/>
            <person name="Im J.-S."/>
            <person name="Choi J.-G."/>
            <person name="Park H.-J."/>
            <person name="Lee G.-B."/>
            <person name="Lee Y.-G."/>
            <person name="Hong S.-Y."/>
            <person name="Cho K."/>
            <person name="Sohn K.H."/>
        </authorList>
    </citation>
    <scope>NUCLEOTIDE SEQUENCE</scope>
    <source>
        <strain evidence="7">KR_2_A2</strain>
    </source>
</reference>
<name>A0A8S9TW61_PHYIN</name>
<dbReference type="AlphaFoldDB" id="A0A8S9TW61"/>
<feature type="domain" description="HAT C-terminal dimerisation" evidence="6">
    <location>
        <begin position="334"/>
        <end position="404"/>
    </location>
</feature>
<dbReference type="InterPro" id="IPR052035">
    <property type="entry name" value="ZnF_BED_domain_contain"/>
</dbReference>
<dbReference type="GO" id="GO:0005634">
    <property type="term" value="C:nucleus"/>
    <property type="evidence" value="ECO:0007669"/>
    <property type="project" value="UniProtKB-SubCell"/>
</dbReference>
<keyword evidence="5" id="KW-0539">Nucleus</keyword>
<dbReference type="Pfam" id="PF05699">
    <property type="entry name" value="Dimer_Tnp_hAT"/>
    <property type="match status" value="1"/>
</dbReference>
<keyword evidence="3" id="KW-0863">Zinc-finger</keyword>
<dbReference type="EMBL" id="JAACNO010002556">
    <property type="protein sequence ID" value="KAF4132273.1"/>
    <property type="molecule type" value="Genomic_DNA"/>
</dbReference>
<sequence>MQDVSRFDAVKAVVTRAVAVTRFVRDNLALLDEFKRLQRGIRDSGMRARSLVLPVPTRWYSFHACMRNVLNNQETLETLFLDPSYETFLDRYRGTPSNRKKLRLVIELVRDDGFWSSLRTIVRMFDPIIEALRALEADNGYISGVYTWFRWLRYHIAYGVTSANEEEAEGEFAVLDANGEKPEAEFAVLDAIGSEEEDHDQAVDGIGMLSHAAETMSTTTSVQENMNQTATANLPDGGEYQRITAVPLGQLQSFFRKKIFKQWKYVHSNAMAVAFLLDPATSLDDFAGDDDENVDEQVCMLATRCGLITPANMAKLTAEILKFKFMKRRGGEDLRMKYLEASPRDYWGAKDEKNYPLLKKVAQMVFAVPTSSAASERAWSIFNHIHSKRRNRLSVEKVERLAYTVSTSTMAQFKVMTSTLQGIVMDHAVKLITRR</sequence>
<evidence type="ECO:0000313" key="8">
    <source>
        <dbReference type="Proteomes" id="UP000704712"/>
    </source>
</evidence>
<dbReference type="SUPFAM" id="SSF53098">
    <property type="entry name" value="Ribonuclease H-like"/>
    <property type="match status" value="1"/>
</dbReference>
<gene>
    <name evidence="7" type="ORF">GN958_ATG18535</name>
</gene>
<evidence type="ECO:0000259" key="6">
    <source>
        <dbReference type="Pfam" id="PF05699"/>
    </source>
</evidence>
<evidence type="ECO:0000256" key="1">
    <source>
        <dbReference type="ARBA" id="ARBA00004123"/>
    </source>
</evidence>